<sequence>MIRRLFILSLLVVGFSSCKNDSATTSNKPEENIPNTEFAALLEDYSKQGYALDPMVATNAGDMSYNTEFPNFLSADYKAKKRAYYESFKSQLSKIDISTLNATEKMSHNVLNWDIDINLEAMQFKKDLMPVDQMWSKNLDFNQLASASNAQPFKTVQDYKDWTTRVDNYLVWLNATIDNMKKGMAEDYVLPQSLIKKVIPQFETLAKGNVEDHLYYSPIKNFPEDFSDEDRKQITADYKVMIADKIMPAHQKMVDFLTIDYLPKGRTSSGINATPLGDDYYNHQIKLYTTTTMTADEIHNLGLREVARIRSEMEAVKKEVGFDGDLNAFFEHVRTKKELMPFTERSQVIAFYDSIHNVMKPQINKLFGKQPVTAFEVRRTEPFREKSAAANYSPGSLDGTRPGIFYTPIPYVETYNIFDKEDLFLHEAIPGHHFQIALQQENAELPTFRKTLWYSAYGEGWALYTESMGKELGLYKDPYQYFGMLSSEIHRAIRLVVDTGLHAKGWSREKAIQYSLENEAESERAIISEIERYMANPGQALSYKIGQLKLIELRERASKTLGDKFDIKEYHNQVLETGCIPLQLLEDKIDAWIEASK</sequence>
<accession>A0ABQ2C2T3</accession>
<dbReference type="RefSeq" id="WP_188375280.1">
    <property type="nucleotide sequence ID" value="NZ_BMDQ01000005.1"/>
</dbReference>
<dbReference type="InterPro" id="IPR010281">
    <property type="entry name" value="DUF885"/>
</dbReference>
<dbReference type="Proteomes" id="UP000624701">
    <property type="component" value="Unassembled WGS sequence"/>
</dbReference>
<organism evidence="1 2">
    <name type="scientific">Winogradskyella haliclonae</name>
    <dbReference type="NCBI Taxonomy" id="2048558"/>
    <lineage>
        <taxon>Bacteria</taxon>
        <taxon>Pseudomonadati</taxon>
        <taxon>Bacteroidota</taxon>
        <taxon>Flavobacteriia</taxon>
        <taxon>Flavobacteriales</taxon>
        <taxon>Flavobacteriaceae</taxon>
        <taxon>Winogradskyella</taxon>
    </lineage>
</organism>
<protein>
    <recommendedName>
        <fullName evidence="3">DUF885 domain-containing protein</fullName>
    </recommendedName>
</protein>
<reference evidence="2" key="1">
    <citation type="journal article" date="2019" name="Int. J. Syst. Evol. Microbiol.">
        <title>The Global Catalogue of Microorganisms (GCM) 10K type strain sequencing project: providing services to taxonomists for standard genome sequencing and annotation.</title>
        <authorList>
            <consortium name="The Broad Institute Genomics Platform"/>
            <consortium name="The Broad Institute Genome Sequencing Center for Infectious Disease"/>
            <person name="Wu L."/>
            <person name="Ma J."/>
        </authorList>
    </citation>
    <scope>NUCLEOTIDE SEQUENCE [LARGE SCALE GENOMIC DNA]</scope>
    <source>
        <strain evidence="2">CCM 8681</strain>
    </source>
</reference>
<dbReference type="EMBL" id="BMDQ01000005">
    <property type="protein sequence ID" value="GGI58372.1"/>
    <property type="molecule type" value="Genomic_DNA"/>
</dbReference>
<dbReference type="PANTHER" id="PTHR33361">
    <property type="entry name" value="GLR0591 PROTEIN"/>
    <property type="match status" value="1"/>
</dbReference>
<dbReference type="Pfam" id="PF05960">
    <property type="entry name" value="DUF885"/>
    <property type="match status" value="1"/>
</dbReference>
<evidence type="ECO:0000313" key="1">
    <source>
        <dbReference type="EMBL" id="GGI58372.1"/>
    </source>
</evidence>
<dbReference type="PANTHER" id="PTHR33361:SF16">
    <property type="entry name" value="DUF885 DOMAIN-CONTAINING PROTEIN"/>
    <property type="match status" value="1"/>
</dbReference>
<evidence type="ECO:0008006" key="3">
    <source>
        <dbReference type="Google" id="ProtNLM"/>
    </source>
</evidence>
<gene>
    <name evidence="1" type="ORF">GCM10011444_26810</name>
</gene>
<comment type="caution">
    <text evidence="1">The sequence shown here is derived from an EMBL/GenBank/DDBJ whole genome shotgun (WGS) entry which is preliminary data.</text>
</comment>
<keyword evidence="2" id="KW-1185">Reference proteome</keyword>
<name>A0ABQ2C2T3_9FLAO</name>
<proteinExistence type="predicted"/>
<evidence type="ECO:0000313" key="2">
    <source>
        <dbReference type="Proteomes" id="UP000624701"/>
    </source>
</evidence>
<dbReference type="PROSITE" id="PS51257">
    <property type="entry name" value="PROKAR_LIPOPROTEIN"/>
    <property type="match status" value="1"/>
</dbReference>